<dbReference type="GO" id="GO:0008289">
    <property type="term" value="F:lipid binding"/>
    <property type="evidence" value="ECO:0007669"/>
    <property type="project" value="InterPro"/>
</dbReference>
<dbReference type="PANTHER" id="PTHR14096:SF28">
    <property type="entry name" value="APOLIPOPROTEIN L, 1-RELATED"/>
    <property type="match status" value="1"/>
</dbReference>
<keyword evidence="2" id="KW-1133">Transmembrane helix</keyword>
<dbReference type="GO" id="GO:0006869">
    <property type="term" value="P:lipid transport"/>
    <property type="evidence" value="ECO:0007669"/>
    <property type="project" value="InterPro"/>
</dbReference>
<feature type="transmembrane region" description="Helical" evidence="2">
    <location>
        <begin position="324"/>
        <end position="344"/>
    </location>
</feature>
<sequence length="437" mass="49312">MHHLDLFKDIFLLLNKKTAQFLLSDEENQFISFIYSTAETYIREAEQKEFKNEHDFKEKVAETRNVLEDVLLRFQKTDEERSEFLDKFPPWAEYRKTTVVELNAIADAIHSDKFKGNVSKMFGGFLGVFGVTLFGSKAKTCPFPLNEDLSYIILPEIDLDQQFPNLLCSLLATAACPPLFIAGIVATTLSVTSSIGTAVTETVYLKTRLEQAKTILEKDQEQFKSLQEWFDRSSDLMEAINDIFGFNLMNTMQTEMKLLCTEFIKFKSQLNKNEMYKLLPYLTDVIRILCSGHLIARFGIDLAAVMISFILPMLITVVNLYDRIILIGNLTFGLSSSISAVMRFKGLSTMKKSMGGAMSRAATVSGKAPRVASRLVKAAPGIGIALDSITILLAANDVRKGSLSEQGKELKEVTEQLQKEFDFIQNVYNELKKRNLE</sequence>
<reference evidence="3" key="1">
    <citation type="submission" date="2020-08" db="EMBL/GenBank/DDBJ databases">
        <title>Multicomponent nature underlies the extraordinary mechanical properties of spider dragline silk.</title>
        <authorList>
            <person name="Kono N."/>
            <person name="Nakamura H."/>
            <person name="Mori M."/>
            <person name="Yoshida Y."/>
            <person name="Ohtoshi R."/>
            <person name="Malay A.D."/>
            <person name="Moran D.A.P."/>
            <person name="Tomita M."/>
            <person name="Numata K."/>
            <person name="Arakawa K."/>
        </authorList>
    </citation>
    <scope>NUCLEOTIDE SEQUENCE</scope>
</reference>
<keyword evidence="4" id="KW-1185">Reference proteome</keyword>
<dbReference type="InterPro" id="IPR008405">
    <property type="entry name" value="ApoL"/>
</dbReference>
<evidence type="ECO:0000313" key="3">
    <source>
        <dbReference type="EMBL" id="GFY62550.1"/>
    </source>
</evidence>
<protein>
    <submittedName>
        <fullName evidence="3">Uncharacterized protein</fullName>
    </submittedName>
</protein>
<feature type="transmembrane region" description="Helical" evidence="2">
    <location>
        <begin position="294"/>
        <end position="318"/>
    </location>
</feature>
<dbReference type="EMBL" id="BMAV01014276">
    <property type="protein sequence ID" value="GFY62550.1"/>
    <property type="molecule type" value="Genomic_DNA"/>
</dbReference>
<dbReference type="OrthoDB" id="6428304at2759"/>
<comment type="caution">
    <text evidence="3">The sequence shown here is derived from an EMBL/GenBank/DDBJ whole genome shotgun (WGS) entry which is preliminary data.</text>
</comment>
<dbReference type="GO" id="GO:0005576">
    <property type="term" value="C:extracellular region"/>
    <property type="evidence" value="ECO:0007669"/>
    <property type="project" value="InterPro"/>
</dbReference>
<evidence type="ECO:0000256" key="2">
    <source>
        <dbReference type="SAM" id="Phobius"/>
    </source>
</evidence>
<evidence type="ECO:0000313" key="4">
    <source>
        <dbReference type="Proteomes" id="UP000886998"/>
    </source>
</evidence>
<gene>
    <name evidence="3" type="primary">AVEN_160867_1</name>
    <name evidence="3" type="ORF">TNIN_440921</name>
</gene>
<name>A0A8X6Y1A0_9ARAC</name>
<accession>A0A8X6Y1A0</accession>
<dbReference type="AlphaFoldDB" id="A0A8X6Y1A0"/>
<proteinExistence type="inferred from homology"/>
<keyword evidence="2" id="KW-0472">Membrane</keyword>
<dbReference type="PANTHER" id="PTHR14096">
    <property type="entry name" value="APOLIPOPROTEIN L"/>
    <property type="match status" value="1"/>
</dbReference>
<dbReference type="GO" id="GO:0016020">
    <property type="term" value="C:membrane"/>
    <property type="evidence" value="ECO:0007669"/>
    <property type="project" value="TreeGrafter"/>
</dbReference>
<evidence type="ECO:0000256" key="1">
    <source>
        <dbReference type="ARBA" id="ARBA00010090"/>
    </source>
</evidence>
<dbReference type="GO" id="GO:0042157">
    <property type="term" value="P:lipoprotein metabolic process"/>
    <property type="evidence" value="ECO:0007669"/>
    <property type="project" value="InterPro"/>
</dbReference>
<organism evidence="3 4">
    <name type="scientific">Trichonephila inaurata madagascariensis</name>
    <dbReference type="NCBI Taxonomy" id="2747483"/>
    <lineage>
        <taxon>Eukaryota</taxon>
        <taxon>Metazoa</taxon>
        <taxon>Ecdysozoa</taxon>
        <taxon>Arthropoda</taxon>
        <taxon>Chelicerata</taxon>
        <taxon>Arachnida</taxon>
        <taxon>Araneae</taxon>
        <taxon>Araneomorphae</taxon>
        <taxon>Entelegynae</taxon>
        <taxon>Araneoidea</taxon>
        <taxon>Nephilidae</taxon>
        <taxon>Trichonephila</taxon>
        <taxon>Trichonephila inaurata</taxon>
    </lineage>
</organism>
<keyword evidence="2" id="KW-0812">Transmembrane</keyword>
<dbReference type="Proteomes" id="UP000886998">
    <property type="component" value="Unassembled WGS sequence"/>
</dbReference>
<comment type="similarity">
    <text evidence="1">Belongs to the apolipoprotein L family.</text>
</comment>